<dbReference type="AlphaFoldDB" id="A0AAN6UHU7"/>
<name>A0AAN6UHU7_9PEZI</name>
<feature type="region of interest" description="Disordered" evidence="1">
    <location>
        <begin position="210"/>
        <end position="231"/>
    </location>
</feature>
<proteinExistence type="predicted"/>
<dbReference type="EMBL" id="MU853421">
    <property type="protein sequence ID" value="KAK4131926.1"/>
    <property type="molecule type" value="Genomic_DNA"/>
</dbReference>
<protein>
    <submittedName>
        <fullName evidence="2">Uncharacterized protein</fullName>
    </submittedName>
</protein>
<dbReference type="Proteomes" id="UP001304895">
    <property type="component" value="Unassembled WGS sequence"/>
</dbReference>
<comment type="caution">
    <text evidence="2">The sequence shown here is derived from an EMBL/GenBank/DDBJ whole genome shotgun (WGS) entry which is preliminary data.</text>
</comment>
<sequence length="253" mass="27284">MQPWGCRRPRVSGFLSFKSPSPIGGGSVRVRVWIAATSLEMVWLREKKKSTGHQPGAAVSVSAIPPQALRPEEGFSRTLRTHPLPSAAVLLAARGLRGAASPTRSPGQITRTIPEAALCLENCMDLFRIGNSAASQPPRSHGPARQQQQESWTHLILANPQPQQGPAAPQPVVYGAASATAMHVCMYVCVYGLKPRRGSWRLARSWPAQRASSPSRTAAQNIPSVTTRRAPATRTCLRRREATGLGRRPIIGG</sequence>
<reference evidence="2" key="2">
    <citation type="submission" date="2023-05" db="EMBL/GenBank/DDBJ databases">
        <authorList>
            <consortium name="Lawrence Berkeley National Laboratory"/>
            <person name="Steindorff A."/>
            <person name="Hensen N."/>
            <person name="Bonometti L."/>
            <person name="Westerberg I."/>
            <person name="Brannstrom I.O."/>
            <person name="Guillou S."/>
            <person name="Cros-Aarteil S."/>
            <person name="Calhoun S."/>
            <person name="Haridas S."/>
            <person name="Kuo A."/>
            <person name="Mondo S."/>
            <person name="Pangilinan J."/>
            <person name="Riley R."/>
            <person name="Labutti K."/>
            <person name="Andreopoulos B."/>
            <person name="Lipzen A."/>
            <person name="Chen C."/>
            <person name="Yanf M."/>
            <person name="Daum C."/>
            <person name="Ng V."/>
            <person name="Clum A."/>
            <person name="Ohm R."/>
            <person name="Martin F."/>
            <person name="Silar P."/>
            <person name="Natvig D."/>
            <person name="Lalanne C."/>
            <person name="Gautier V."/>
            <person name="Ament-Velasquez S.L."/>
            <person name="Kruys A."/>
            <person name="Hutchinson M.I."/>
            <person name="Powell A.J."/>
            <person name="Barry K."/>
            <person name="Miller A.N."/>
            <person name="Grigoriev I.V."/>
            <person name="Debuchy R."/>
            <person name="Gladieux P."/>
            <person name="Thoren M.H."/>
            <person name="Johannesson H."/>
        </authorList>
    </citation>
    <scope>NUCLEOTIDE SEQUENCE</scope>
    <source>
        <strain evidence="2">CBS 123565</strain>
    </source>
</reference>
<accession>A0AAN6UHU7</accession>
<feature type="region of interest" description="Disordered" evidence="1">
    <location>
        <begin position="131"/>
        <end position="150"/>
    </location>
</feature>
<evidence type="ECO:0000313" key="2">
    <source>
        <dbReference type="EMBL" id="KAK4131926.1"/>
    </source>
</evidence>
<evidence type="ECO:0000313" key="3">
    <source>
        <dbReference type="Proteomes" id="UP001304895"/>
    </source>
</evidence>
<gene>
    <name evidence="2" type="ORF">BT67DRAFT_139026</name>
</gene>
<feature type="compositionally biased region" description="Polar residues" evidence="1">
    <location>
        <begin position="210"/>
        <end position="227"/>
    </location>
</feature>
<evidence type="ECO:0000256" key="1">
    <source>
        <dbReference type="SAM" id="MobiDB-lite"/>
    </source>
</evidence>
<keyword evidence="3" id="KW-1185">Reference proteome</keyword>
<reference evidence="2" key="1">
    <citation type="journal article" date="2023" name="Mol. Phylogenet. Evol.">
        <title>Genome-scale phylogeny and comparative genomics of the fungal order Sordariales.</title>
        <authorList>
            <person name="Hensen N."/>
            <person name="Bonometti L."/>
            <person name="Westerberg I."/>
            <person name="Brannstrom I.O."/>
            <person name="Guillou S."/>
            <person name="Cros-Aarteil S."/>
            <person name="Calhoun S."/>
            <person name="Haridas S."/>
            <person name="Kuo A."/>
            <person name="Mondo S."/>
            <person name="Pangilinan J."/>
            <person name="Riley R."/>
            <person name="LaButti K."/>
            <person name="Andreopoulos B."/>
            <person name="Lipzen A."/>
            <person name="Chen C."/>
            <person name="Yan M."/>
            <person name="Daum C."/>
            <person name="Ng V."/>
            <person name="Clum A."/>
            <person name="Steindorff A."/>
            <person name="Ohm R.A."/>
            <person name="Martin F."/>
            <person name="Silar P."/>
            <person name="Natvig D.O."/>
            <person name="Lalanne C."/>
            <person name="Gautier V."/>
            <person name="Ament-Velasquez S.L."/>
            <person name="Kruys A."/>
            <person name="Hutchinson M.I."/>
            <person name="Powell A.J."/>
            <person name="Barry K."/>
            <person name="Miller A.N."/>
            <person name="Grigoriev I.V."/>
            <person name="Debuchy R."/>
            <person name="Gladieux P."/>
            <person name="Hiltunen Thoren M."/>
            <person name="Johannesson H."/>
        </authorList>
    </citation>
    <scope>NUCLEOTIDE SEQUENCE</scope>
    <source>
        <strain evidence="2">CBS 123565</strain>
    </source>
</reference>
<organism evidence="2 3">
    <name type="scientific">Trichocladium antarcticum</name>
    <dbReference type="NCBI Taxonomy" id="1450529"/>
    <lineage>
        <taxon>Eukaryota</taxon>
        <taxon>Fungi</taxon>
        <taxon>Dikarya</taxon>
        <taxon>Ascomycota</taxon>
        <taxon>Pezizomycotina</taxon>
        <taxon>Sordariomycetes</taxon>
        <taxon>Sordariomycetidae</taxon>
        <taxon>Sordariales</taxon>
        <taxon>Chaetomiaceae</taxon>
        <taxon>Trichocladium</taxon>
    </lineage>
</organism>